<keyword evidence="1" id="KW-0456">Lyase</keyword>
<proteinExistence type="predicted"/>
<gene>
    <name evidence="1" type="ordered locus">Calni_1115</name>
</gene>
<evidence type="ECO:0000313" key="1">
    <source>
        <dbReference type="EMBL" id="ADR19026.1"/>
    </source>
</evidence>
<reference evidence="1 2" key="2">
    <citation type="journal article" date="2011" name="Stand. Genomic Sci.">
        <title>Complete genome sequence of Calditerrivibrio nitroreducens type strain (Yu37-1).</title>
        <authorList>
            <person name="Pitluck S."/>
            <person name="Sikorski J."/>
            <person name="Zeytun A."/>
            <person name="Lapidus A."/>
            <person name="Nolan M."/>
            <person name="Lucas S."/>
            <person name="Hammon N."/>
            <person name="Deshpande S."/>
            <person name="Cheng J.F."/>
            <person name="Tapia R."/>
            <person name="Han C."/>
            <person name="Goodwin L."/>
            <person name="Liolios K."/>
            <person name="Pagani I."/>
            <person name="Ivanova N."/>
            <person name="Mavromatis K."/>
            <person name="Pati A."/>
            <person name="Chen A."/>
            <person name="Palaniappan K."/>
            <person name="Hauser L."/>
            <person name="Chang Y.J."/>
            <person name="Jeffries C.D."/>
            <person name="Detter J.C."/>
            <person name="Brambilla E."/>
            <person name="Djao O.D."/>
            <person name="Rohde M."/>
            <person name="Spring S."/>
            <person name="Goker M."/>
            <person name="Woyke T."/>
            <person name="Bristow J."/>
            <person name="Eisen J.A."/>
            <person name="Markowitz V."/>
            <person name="Hugenholtz P."/>
            <person name="Kyrpides N.C."/>
            <person name="Klenk H.P."/>
            <person name="Land M."/>
        </authorList>
    </citation>
    <scope>NUCLEOTIDE SEQUENCE [LARGE SCALE GENOMIC DNA]</scope>
    <source>
        <strain evidence="2">DSM 19672 / NBRC 101217 / Yu37-1</strain>
    </source>
</reference>
<dbReference type="eggNOG" id="ENOG503335G">
    <property type="taxonomic scope" value="Bacteria"/>
</dbReference>
<accession>E4TIH8</accession>
<dbReference type="EMBL" id="CP002347">
    <property type="protein sequence ID" value="ADR19026.1"/>
    <property type="molecule type" value="Genomic_DNA"/>
</dbReference>
<organism evidence="1 2">
    <name type="scientific">Calditerrivibrio nitroreducens (strain DSM 19672 / NBRC 101217 / Yu37-1)</name>
    <dbReference type="NCBI Taxonomy" id="768670"/>
    <lineage>
        <taxon>Bacteria</taxon>
        <taxon>Pseudomonadati</taxon>
        <taxon>Deferribacterota</taxon>
        <taxon>Deferribacteres</taxon>
        <taxon>Deferribacterales</taxon>
        <taxon>Calditerrivibrionaceae</taxon>
    </lineage>
</organism>
<dbReference type="OrthoDB" id="5520377at2"/>
<dbReference type="Gene3D" id="3.40.30.10">
    <property type="entry name" value="Glutaredoxin"/>
    <property type="match status" value="1"/>
</dbReference>
<evidence type="ECO:0000313" key="2">
    <source>
        <dbReference type="Proteomes" id="UP000007039"/>
    </source>
</evidence>
<dbReference type="KEGG" id="cni:Calni_1115"/>
<protein>
    <submittedName>
        <fullName evidence="1">Putative alkylmercury lyase</fullName>
    </submittedName>
</protein>
<keyword evidence="2" id="KW-1185">Reference proteome</keyword>
<dbReference type="HOGENOM" id="CLU_2631504_0_0_0"/>
<dbReference type="AlphaFoldDB" id="E4TIH8"/>
<reference key="1">
    <citation type="submission" date="2010-11" db="EMBL/GenBank/DDBJ databases">
        <title>The complete genome of chromosome of Calditerrivibrio nitroreducens DSM 19672.</title>
        <authorList>
            <consortium name="US DOE Joint Genome Institute (JGI-PGF)"/>
            <person name="Lucas S."/>
            <person name="Copeland A."/>
            <person name="Lapidus A."/>
            <person name="Bruce D."/>
            <person name="Goodwin L."/>
            <person name="Pitluck S."/>
            <person name="Kyrpides N."/>
            <person name="Mavromatis K."/>
            <person name="Ivanova N."/>
            <person name="Mikhailova N."/>
            <person name="Zeytun A."/>
            <person name="Brettin T."/>
            <person name="Detter J.C."/>
            <person name="Tapia R."/>
            <person name="Han C."/>
            <person name="Land M."/>
            <person name="Hauser L."/>
            <person name="Markowitz V."/>
            <person name="Cheng J.-F."/>
            <person name="Hugenholtz P."/>
            <person name="Woyke T."/>
            <person name="Wu D."/>
            <person name="Spring S."/>
            <person name="Schroeder M."/>
            <person name="Brambilla E."/>
            <person name="Klenk H.-P."/>
            <person name="Eisen J.A."/>
        </authorList>
    </citation>
    <scope>NUCLEOTIDE SEQUENCE [LARGE SCALE GENOMIC DNA]</scope>
    <source>
        <strain>DSM 19672</strain>
    </source>
</reference>
<dbReference type="GO" id="GO:0016829">
    <property type="term" value="F:lyase activity"/>
    <property type="evidence" value="ECO:0007669"/>
    <property type="project" value="UniProtKB-KW"/>
</dbReference>
<sequence length="77" mass="8684">MVNIDLIYVEGCSSTPETLKLINEVVNDLGIEAKINTILVENSEQAKQWKFFGSPTVQINGVDIDPKMRNKEWFGIT</sequence>
<dbReference type="Proteomes" id="UP000007039">
    <property type="component" value="Chromosome"/>
</dbReference>
<dbReference type="InterPro" id="IPR021219">
    <property type="entry name" value="DUF2703"/>
</dbReference>
<dbReference type="STRING" id="768670.Calni_1115"/>
<dbReference type="Pfam" id="PF10865">
    <property type="entry name" value="DUF2703"/>
    <property type="match status" value="1"/>
</dbReference>
<name>E4TIH8_CALNY</name>